<dbReference type="AlphaFoldDB" id="A0A0D0BY37"/>
<proteinExistence type="predicted"/>
<dbReference type="Proteomes" id="UP000054538">
    <property type="component" value="Unassembled WGS sequence"/>
</dbReference>
<dbReference type="OrthoDB" id="2682966at2759"/>
<organism evidence="1 2">
    <name type="scientific">Paxillus rubicundulus Ve08.2h10</name>
    <dbReference type="NCBI Taxonomy" id="930991"/>
    <lineage>
        <taxon>Eukaryota</taxon>
        <taxon>Fungi</taxon>
        <taxon>Dikarya</taxon>
        <taxon>Basidiomycota</taxon>
        <taxon>Agaricomycotina</taxon>
        <taxon>Agaricomycetes</taxon>
        <taxon>Agaricomycetidae</taxon>
        <taxon>Boletales</taxon>
        <taxon>Paxilineae</taxon>
        <taxon>Paxillaceae</taxon>
        <taxon>Paxillus</taxon>
    </lineage>
</organism>
<evidence type="ECO:0000313" key="2">
    <source>
        <dbReference type="Proteomes" id="UP000054538"/>
    </source>
</evidence>
<sequence length="56" mass="6886">MAFMRRCWALVPENRPTIETVVDFVREEMKKLGEYYQKRYQKHSNDFLSFSVLHPY</sequence>
<protein>
    <recommendedName>
        <fullName evidence="3">Serine-threonine/tyrosine-protein kinase catalytic domain-containing protein</fullName>
    </recommendedName>
</protein>
<accession>A0A0D0BY37</accession>
<reference evidence="2" key="2">
    <citation type="submission" date="2015-01" db="EMBL/GenBank/DDBJ databases">
        <title>Evolutionary Origins and Diversification of the Mycorrhizal Mutualists.</title>
        <authorList>
            <consortium name="DOE Joint Genome Institute"/>
            <consortium name="Mycorrhizal Genomics Consortium"/>
            <person name="Kohler A."/>
            <person name="Kuo A."/>
            <person name="Nagy L.G."/>
            <person name="Floudas D."/>
            <person name="Copeland A."/>
            <person name="Barry K.W."/>
            <person name="Cichocki N."/>
            <person name="Veneault-Fourrey C."/>
            <person name="LaButti K."/>
            <person name="Lindquist E.A."/>
            <person name="Lipzen A."/>
            <person name="Lundell T."/>
            <person name="Morin E."/>
            <person name="Murat C."/>
            <person name="Riley R."/>
            <person name="Ohm R."/>
            <person name="Sun H."/>
            <person name="Tunlid A."/>
            <person name="Henrissat B."/>
            <person name="Grigoriev I.V."/>
            <person name="Hibbett D.S."/>
            <person name="Martin F."/>
        </authorList>
    </citation>
    <scope>NUCLEOTIDE SEQUENCE [LARGE SCALE GENOMIC DNA]</scope>
    <source>
        <strain evidence="2">Ve08.2h10</strain>
    </source>
</reference>
<dbReference type="InParanoid" id="A0A0D0BY37"/>
<dbReference type="EMBL" id="KN827682">
    <property type="protein sequence ID" value="KIK76082.1"/>
    <property type="molecule type" value="Genomic_DNA"/>
</dbReference>
<evidence type="ECO:0008006" key="3">
    <source>
        <dbReference type="Google" id="ProtNLM"/>
    </source>
</evidence>
<name>A0A0D0BY37_9AGAM</name>
<evidence type="ECO:0000313" key="1">
    <source>
        <dbReference type="EMBL" id="KIK76082.1"/>
    </source>
</evidence>
<keyword evidence="2" id="KW-1185">Reference proteome</keyword>
<dbReference type="HOGENOM" id="CLU_3014837_0_0_1"/>
<gene>
    <name evidence="1" type="ORF">PAXRUDRAFT_835457</name>
</gene>
<reference evidence="1 2" key="1">
    <citation type="submission" date="2014-04" db="EMBL/GenBank/DDBJ databases">
        <authorList>
            <consortium name="DOE Joint Genome Institute"/>
            <person name="Kuo A."/>
            <person name="Kohler A."/>
            <person name="Jargeat P."/>
            <person name="Nagy L.G."/>
            <person name="Floudas D."/>
            <person name="Copeland A."/>
            <person name="Barry K.W."/>
            <person name="Cichocki N."/>
            <person name="Veneault-Fourrey C."/>
            <person name="LaButti K."/>
            <person name="Lindquist E.A."/>
            <person name="Lipzen A."/>
            <person name="Lundell T."/>
            <person name="Morin E."/>
            <person name="Murat C."/>
            <person name="Sun H."/>
            <person name="Tunlid A."/>
            <person name="Henrissat B."/>
            <person name="Grigoriev I.V."/>
            <person name="Hibbett D.S."/>
            <person name="Martin F."/>
            <person name="Nordberg H.P."/>
            <person name="Cantor M.N."/>
            <person name="Hua S.X."/>
        </authorList>
    </citation>
    <scope>NUCLEOTIDE SEQUENCE [LARGE SCALE GENOMIC DNA]</scope>
    <source>
        <strain evidence="1 2">Ve08.2h10</strain>
    </source>
</reference>